<gene>
    <name evidence="2" type="ORF">I7X12_10820</name>
</gene>
<dbReference type="EMBL" id="CP065856">
    <property type="protein sequence ID" value="QPV61262.1"/>
    <property type="molecule type" value="Genomic_DNA"/>
</dbReference>
<reference evidence="2 3" key="1">
    <citation type="submission" date="2020-12" db="EMBL/GenBank/DDBJ databases">
        <title>Halosimplex halophilum sp. nov. and Halosimplex salinum sp. nov., two new members of the genus Halosimplex.</title>
        <authorList>
            <person name="Cui H.L."/>
        </authorList>
    </citation>
    <scope>NUCLEOTIDE SEQUENCE [LARGE SCALE GENOMIC DNA]</scope>
    <source>
        <strain evidence="2 3">YGH94</strain>
    </source>
</reference>
<dbReference type="RefSeq" id="WP_198060095.1">
    <property type="nucleotide sequence ID" value="NZ_CP065856.1"/>
</dbReference>
<dbReference type="AlphaFoldDB" id="A0A7T3FV62"/>
<dbReference type="Proteomes" id="UP000595001">
    <property type="component" value="Chromosome"/>
</dbReference>
<evidence type="ECO:0000259" key="1">
    <source>
        <dbReference type="Pfam" id="PF18480"/>
    </source>
</evidence>
<organism evidence="2 3">
    <name type="scientific">Halosimplex litoreum</name>
    <dbReference type="NCBI Taxonomy" id="1198301"/>
    <lineage>
        <taxon>Archaea</taxon>
        <taxon>Methanobacteriati</taxon>
        <taxon>Methanobacteriota</taxon>
        <taxon>Stenosarchaea group</taxon>
        <taxon>Halobacteria</taxon>
        <taxon>Halobacteriales</taxon>
        <taxon>Haloarculaceae</taxon>
        <taxon>Halosimplex</taxon>
    </lineage>
</organism>
<dbReference type="KEGG" id="hlt:I7X12_10820"/>
<evidence type="ECO:0000313" key="3">
    <source>
        <dbReference type="Proteomes" id="UP000595001"/>
    </source>
</evidence>
<evidence type="ECO:0000313" key="2">
    <source>
        <dbReference type="EMBL" id="QPV61262.1"/>
    </source>
</evidence>
<accession>A0A7T3FV62</accession>
<dbReference type="Pfam" id="PF18480">
    <property type="entry name" value="DUF5615"/>
    <property type="match status" value="1"/>
</dbReference>
<keyword evidence="3" id="KW-1185">Reference proteome</keyword>
<proteinExistence type="predicted"/>
<protein>
    <submittedName>
        <fullName evidence="2">DUF5615 family PIN-like protein</fullName>
    </submittedName>
</protein>
<name>A0A7T3FV62_9EURY</name>
<dbReference type="OrthoDB" id="147476at2157"/>
<sequence length="114" mass="12815">MGYRLLLDENVENEATDRLTAAGHDVEHVDRVSGLGKGTSDADLARYSAETDRTIVTYDDDFVARFSPDEYRAVLFFEDESISVTELVAIVDAMAEVYPHEEVKGIQKTGREWL</sequence>
<dbReference type="GeneID" id="60588991"/>
<feature type="domain" description="DUF5615" evidence="1">
    <location>
        <begin position="4"/>
        <end position="96"/>
    </location>
</feature>
<dbReference type="InterPro" id="IPR041049">
    <property type="entry name" value="DUF5615"/>
</dbReference>